<dbReference type="SUPFAM" id="SSF56059">
    <property type="entry name" value="Glutathione synthetase ATP-binding domain-like"/>
    <property type="match status" value="1"/>
</dbReference>
<dbReference type="InterPro" id="IPR011761">
    <property type="entry name" value="ATP-grasp"/>
</dbReference>
<name>A0AAE9L6C1_9ENTR</name>
<dbReference type="SUPFAM" id="SSF52440">
    <property type="entry name" value="PreATP-grasp domain"/>
    <property type="match status" value="1"/>
</dbReference>
<dbReference type="GO" id="GO:0005829">
    <property type="term" value="C:cytosol"/>
    <property type="evidence" value="ECO:0007669"/>
    <property type="project" value="TreeGrafter"/>
</dbReference>
<dbReference type="InterPro" id="IPR011127">
    <property type="entry name" value="Dala_Dala_lig_N"/>
</dbReference>
<feature type="active site" evidence="16">
    <location>
        <position position="183"/>
    </location>
</feature>
<comment type="catalytic activity">
    <reaction evidence="14 15">
        <text>2 D-alanine + ATP = D-alanyl-D-alanine + ADP + phosphate + H(+)</text>
        <dbReference type="Rhea" id="RHEA:11224"/>
        <dbReference type="ChEBI" id="CHEBI:15378"/>
        <dbReference type="ChEBI" id="CHEBI:30616"/>
        <dbReference type="ChEBI" id="CHEBI:43474"/>
        <dbReference type="ChEBI" id="CHEBI:57416"/>
        <dbReference type="ChEBI" id="CHEBI:57822"/>
        <dbReference type="ChEBI" id="CHEBI:456216"/>
        <dbReference type="EC" id="6.3.2.4"/>
    </reaction>
</comment>
<keyword evidence="6 18" id="KW-0479">Metal-binding</keyword>
<feature type="active site" evidence="16">
    <location>
        <position position="16"/>
    </location>
</feature>
<protein>
    <recommendedName>
        <fullName evidence="15">D-alanine--D-alanine ligase</fullName>
        <ecNumber evidence="15">6.3.2.4</ecNumber>
    </recommendedName>
    <alternativeName>
        <fullName evidence="15">D-Ala-D-Ala ligase</fullName>
    </alternativeName>
    <alternativeName>
        <fullName evidence="15">D-alanylalanine synthetase</fullName>
    </alternativeName>
</protein>
<dbReference type="InterPro" id="IPR013815">
    <property type="entry name" value="ATP_grasp_subdomain_1"/>
</dbReference>
<dbReference type="EMBL" id="CP097750">
    <property type="protein sequence ID" value="URJ24311.1"/>
    <property type="molecule type" value="Genomic_DNA"/>
</dbReference>
<dbReference type="RefSeq" id="WP_250247326.1">
    <property type="nucleotide sequence ID" value="NZ_CP097749.1"/>
</dbReference>
<dbReference type="Pfam" id="PF07478">
    <property type="entry name" value="Dala_Dala_lig_C"/>
    <property type="match status" value="1"/>
</dbReference>
<proteinExistence type="inferred from homology"/>
<dbReference type="Gene3D" id="3.30.1490.20">
    <property type="entry name" value="ATP-grasp fold, A domain"/>
    <property type="match status" value="1"/>
</dbReference>
<evidence type="ECO:0000313" key="23">
    <source>
        <dbReference type="Proteomes" id="UP001056323"/>
    </source>
</evidence>
<dbReference type="GO" id="GO:0005524">
    <property type="term" value="F:ATP binding"/>
    <property type="evidence" value="ECO:0007669"/>
    <property type="project" value="UniProtKB-UniRule"/>
</dbReference>
<evidence type="ECO:0000256" key="11">
    <source>
        <dbReference type="ARBA" id="ARBA00022984"/>
    </source>
</evidence>
<feature type="binding site" evidence="17">
    <location>
        <position position="133"/>
    </location>
    <ligand>
        <name>ATP</name>
        <dbReference type="ChEBI" id="CHEBI:30616"/>
    </ligand>
</feature>
<dbReference type="GO" id="GO:0008360">
    <property type="term" value="P:regulation of cell shape"/>
    <property type="evidence" value="ECO:0007669"/>
    <property type="project" value="UniProtKB-KW"/>
</dbReference>
<keyword evidence="8 19" id="KW-0067">ATP-binding</keyword>
<feature type="binding site" evidence="18">
    <location>
        <position position="294"/>
    </location>
    <ligand>
        <name>Mg(2+)</name>
        <dbReference type="ChEBI" id="CHEBI:18420"/>
        <label>1</label>
    </ligand>
</feature>
<feature type="binding site" evidence="18">
    <location>
        <position position="307"/>
    </location>
    <ligand>
        <name>Mg(2+)</name>
        <dbReference type="ChEBI" id="CHEBI:18420"/>
        <label>2</label>
    </ligand>
</feature>
<keyword evidence="12 18" id="KW-0464">Manganese</keyword>
<dbReference type="PROSITE" id="PS50975">
    <property type="entry name" value="ATP_GRASP"/>
    <property type="match status" value="1"/>
</dbReference>
<dbReference type="NCBIfam" id="NF002528">
    <property type="entry name" value="PRK01966.1-4"/>
    <property type="match status" value="1"/>
</dbReference>
<sequence>MSKLCIGIICGGRSLEHEISLKSAMCIAQVIDKFRFEAMILWIDKKGCWHLKDINFNDLSYHKNDNISILLQNCPHPFKLHTKNINILLKFDVIFPLVHGTLGEDGALQGLLCMMNLPFVGSNILSSSVGMDKDVSKCLLRDAGLSVVPFRTVLAQDQHNIDFDYFVSIFGLPLFVKPSNQGSSIGVSKVTKCEDFNLALIKAFSFSNKILIEPAIIGRELECAVLGNDNPKISVCGEVILSDNNFYTYYDKYVERKAQIMIPALINDAISDDIRHIALRAFQVLNCSGMARVDVFLNLDNKIFINEINTLPGFTCDSMYPKLWEVSGLNFQALITKLVELALDLHDKNNYFYHVDGAVFKYFRHERI</sequence>
<feature type="binding site" evidence="17">
    <location>
        <begin position="183"/>
        <end position="184"/>
    </location>
    <ligand>
        <name>ATP</name>
        <dbReference type="ChEBI" id="CHEBI:30616"/>
    </ligand>
</feature>
<dbReference type="Pfam" id="PF01820">
    <property type="entry name" value="Dala_Dala_lig_N"/>
    <property type="match status" value="1"/>
</dbReference>
<dbReference type="GO" id="GO:0009252">
    <property type="term" value="P:peptidoglycan biosynthetic process"/>
    <property type="evidence" value="ECO:0007669"/>
    <property type="project" value="UniProtKB-UniRule"/>
</dbReference>
<dbReference type="EMBL" id="CP097751">
    <property type="protein sequence ID" value="URJ27667.1"/>
    <property type="molecule type" value="Genomic_DNA"/>
</dbReference>
<dbReference type="InterPro" id="IPR016185">
    <property type="entry name" value="PreATP-grasp_dom_sf"/>
</dbReference>
<organism evidence="22 23">
    <name type="scientific">Candidatus Blochmanniella camponoti</name>
    <dbReference type="NCBI Taxonomy" id="108080"/>
    <lineage>
        <taxon>Bacteria</taxon>
        <taxon>Pseudomonadati</taxon>
        <taxon>Pseudomonadota</taxon>
        <taxon>Gammaproteobacteria</taxon>
        <taxon>Enterobacterales</taxon>
        <taxon>Enterobacteriaceae</taxon>
        <taxon>ant endosymbionts</taxon>
        <taxon>Candidatus Blochmanniella</taxon>
    </lineage>
</organism>
<evidence type="ECO:0000256" key="6">
    <source>
        <dbReference type="ARBA" id="ARBA00022723"/>
    </source>
</evidence>
<evidence type="ECO:0000256" key="15">
    <source>
        <dbReference type="HAMAP-Rule" id="MF_00047"/>
    </source>
</evidence>
<evidence type="ECO:0000256" key="7">
    <source>
        <dbReference type="ARBA" id="ARBA00022741"/>
    </source>
</evidence>
<feature type="active site" evidence="16">
    <location>
        <position position="318"/>
    </location>
</feature>
<feature type="binding site" evidence="18">
    <location>
        <position position="307"/>
    </location>
    <ligand>
        <name>Mg(2+)</name>
        <dbReference type="ChEBI" id="CHEBI:18420"/>
        <label>1</label>
    </ligand>
</feature>
<comment type="cofactor">
    <cofactor evidence="18">
        <name>Mg(2+)</name>
        <dbReference type="ChEBI" id="CHEBI:18420"/>
    </cofactor>
    <cofactor evidence="18">
        <name>Mn(2+)</name>
        <dbReference type="ChEBI" id="CHEBI:29035"/>
    </cofactor>
    <text evidence="18">Binds 2 magnesium or manganese ions per subunit.</text>
</comment>
<dbReference type="AlphaFoldDB" id="A0AAE9L6C1"/>
<keyword evidence="13 15" id="KW-0961">Cell wall biogenesis/degradation</keyword>
<evidence type="ECO:0000313" key="22">
    <source>
        <dbReference type="EMBL" id="URJ27667.1"/>
    </source>
</evidence>
<comment type="similarity">
    <text evidence="4 15">Belongs to the D-alanine--D-alanine ligase family.</text>
</comment>
<evidence type="ECO:0000313" key="24">
    <source>
        <dbReference type="Proteomes" id="UP001056483"/>
    </source>
</evidence>
<evidence type="ECO:0000256" key="5">
    <source>
        <dbReference type="ARBA" id="ARBA00022598"/>
    </source>
</evidence>
<dbReference type="Proteomes" id="UP001056483">
    <property type="component" value="Chromosome"/>
</dbReference>
<evidence type="ECO:0000256" key="4">
    <source>
        <dbReference type="ARBA" id="ARBA00010871"/>
    </source>
</evidence>
<dbReference type="PIRSF" id="PIRSF039102">
    <property type="entry name" value="Ddl/VanB"/>
    <property type="match status" value="1"/>
</dbReference>
<evidence type="ECO:0000313" key="21">
    <source>
        <dbReference type="EMBL" id="URJ24311.1"/>
    </source>
</evidence>
<comment type="subcellular location">
    <subcellularLocation>
        <location evidence="15">Cytoplasm</location>
    </subcellularLocation>
</comment>
<dbReference type="InterPro" id="IPR011095">
    <property type="entry name" value="Dala_Dala_lig_C"/>
</dbReference>
<evidence type="ECO:0000256" key="14">
    <source>
        <dbReference type="ARBA" id="ARBA00047614"/>
    </source>
</evidence>
<dbReference type="PROSITE" id="PS00843">
    <property type="entry name" value="DALA_DALA_LIGASE_1"/>
    <property type="match status" value="1"/>
</dbReference>
<gene>
    <name evidence="15" type="primary">ddl</name>
    <name evidence="22" type="ORF">M9394_00725</name>
    <name evidence="21" type="ORF">M9404_02085</name>
</gene>
<reference evidence="22" key="1">
    <citation type="submission" date="2022-05" db="EMBL/GenBank/DDBJ databases">
        <title>Impact of host demography and evolutionary history on endosymbiont molecular evolution: a test in carpenter ants (Genus Camponotus) and their Blochmannia endosymbionts.</title>
        <authorList>
            <person name="Manthey J.D."/>
            <person name="Giron J.C."/>
            <person name="Hruska J.P."/>
        </authorList>
    </citation>
    <scope>NUCLEOTIDE SEQUENCE</scope>
    <source>
        <strain evidence="22">C-049</strain>
        <strain evidence="21">C-050</strain>
    </source>
</reference>
<evidence type="ECO:0000256" key="12">
    <source>
        <dbReference type="ARBA" id="ARBA00023211"/>
    </source>
</evidence>
<feature type="binding site" evidence="18">
    <location>
        <position position="309"/>
    </location>
    <ligand>
        <name>Mg(2+)</name>
        <dbReference type="ChEBI" id="CHEBI:18420"/>
        <label>2</label>
    </ligand>
</feature>
<keyword evidence="7 17" id="KW-0547">Nucleotide-binding</keyword>
<keyword evidence="11 15" id="KW-0573">Peptidoglycan synthesis</keyword>
<comment type="pathway">
    <text evidence="3 15">Cell wall biogenesis; peptidoglycan biosynthesis.</text>
</comment>
<evidence type="ECO:0000256" key="16">
    <source>
        <dbReference type="PIRSR" id="PIRSR039102-1"/>
    </source>
</evidence>
<keyword evidence="15" id="KW-0963">Cytoplasm</keyword>
<dbReference type="InterPro" id="IPR005905">
    <property type="entry name" value="D_ala_D_ala"/>
</dbReference>
<keyword evidence="5 15" id="KW-0436">Ligase</keyword>
<dbReference type="PANTHER" id="PTHR23132">
    <property type="entry name" value="D-ALANINE--D-ALANINE LIGASE"/>
    <property type="match status" value="1"/>
</dbReference>
<keyword evidence="9 18" id="KW-0460">Magnesium</keyword>
<feature type="binding site" evidence="17">
    <location>
        <begin position="213"/>
        <end position="220"/>
    </location>
    <ligand>
        <name>ATP</name>
        <dbReference type="ChEBI" id="CHEBI:30616"/>
    </ligand>
</feature>
<comment type="function">
    <text evidence="2 15">Cell wall formation.</text>
</comment>
<evidence type="ECO:0000256" key="2">
    <source>
        <dbReference type="ARBA" id="ARBA00003921"/>
    </source>
</evidence>
<feature type="binding site" evidence="17">
    <location>
        <begin position="175"/>
        <end position="177"/>
    </location>
    <ligand>
        <name>ATP</name>
        <dbReference type="ChEBI" id="CHEBI:30616"/>
    </ligand>
</feature>
<evidence type="ECO:0000256" key="10">
    <source>
        <dbReference type="ARBA" id="ARBA00022960"/>
    </source>
</evidence>
<dbReference type="Gene3D" id="3.40.50.20">
    <property type="match status" value="1"/>
</dbReference>
<evidence type="ECO:0000256" key="18">
    <source>
        <dbReference type="PIRSR" id="PIRSR039102-3"/>
    </source>
</evidence>
<dbReference type="Proteomes" id="UP001056323">
    <property type="component" value="Chromosome"/>
</dbReference>
<feature type="binding site" evidence="17">
    <location>
        <begin position="306"/>
        <end position="307"/>
    </location>
    <ligand>
        <name>ATP</name>
        <dbReference type="ChEBI" id="CHEBI:30616"/>
    </ligand>
</feature>
<feature type="domain" description="ATP-grasp" evidence="20">
    <location>
        <begin position="137"/>
        <end position="340"/>
    </location>
</feature>
<evidence type="ECO:0000256" key="17">
    <source>
        <dbReference type="PIRSR" id="PIRSR039102-2"/>
    </source>
</evidence>
<evidence type="ECO:0000256" key="19">
    <source>
        <dbReference type="PROSITE-ProRule" id="PRU00409"/>
    </source>
</evidence>
<dbReference type="Gene3D" id="3.30.470.20">
    <property type="entry name" value="ATP-grasp fold, B domain"/>
    <property type="match status" value="1"/>
</dbReference>
<dbReference type="PANTHER" id="PTHR23132:SF25">
    <property type="entry name" value="D-ALANINE--D-ALANINE LIGASE A"/>
    <property type="match status" value="1"/>
</dbReference>
<dbReference type="GO" id="GO:0046872">
    <property type="term" value="F:metal ion binding"/>
    <property type="evidence" value="ECO:0007669"/>
    <property type="project" value="UniProtKB-KW"/>
</dbReference>
<evidence type="ECO:0000256" key="9">
    <source>
        <dbReference type="ARBA" id="ARBA00022842"/>
    </source>
</evidence>
<evidence type="ECO:0000256" key="13">
    <source>
        <dbReference type="ARBA" id="ARBA00023316"/>
    </source>
</evidence>
<dbReference type="InterPro" id="IPR000291">
    <property type="entry name" value="D-Ala_lig_Van_CS"/>
</dbReference>
<keyword evidence="24" id="KW-1185">Reference proteome</keyword>
<evidence type="ECO:0000256" key="3">
    <source>
        <dbReference type="ARBA" id="ARBA00004752"/>
    </source>
</evidence>
<accession>A0AAE9L6C1</accession>
<comment type="cofactor">
    <cofactor evidence="1">
        <name>Mn(2+)</name>
        <dbReference type="ChEBI" id="CHEBI:29035"/>
    </cofactor>
</comment>
<evidence type="ECO:0000259" key="20">
    <source>
        <dbReference type="PROSITE" id="PS50975"/>
    </source>
</evidence>
<dbReference type="KEGG" id="bhb:M9394_00725"/>
<dbReference type="FunFam" id="3.30.470.20:FF:000008">
    <property type="entry name" value="D-alanine--D-alanine ligase"/>
    <property type="match status" value="1"/>
</dbReference>
<dbReference type="GO" id="GO:0008716">
    <property type="term" value="F:D-alanine-D-alanine ligase activity"/>
    <property type="evidence" value="ECO:0007669"/>
    <property type="project" value="UniProtKB-UniRule"/>
</dbReference>
<dbReference type="PROSITE" id="PS00844">
    <property type="entry name" value="DALA_DALA_LIGASE_2"/>
    <property type="match status" value="1"/>
</dbReference>
<dbReference type="HAMAP" id="MF_00047">
    <property type="entry name" value="Dala_Dala_lig"/>
    <property type="match status" value="1"/>
</dbReference>
<dbReference type="EC" id="6.3.2.4" evidence="15"/>
<evidence type="ECO:0000256" key="1">
    <source>
        <dbReference type="ARBA" id="ARBA00001936"/>
    </source>
</evidence>
<keyword evidence="10 15" id="KW-0133">Cell shape</keyword>
<dbReference type="GO" id="GO:0071555">
    <property type="term" value="P:cell wall organization"/>
    <property type="evidence" value="ECO:0007669"/>
    <property type="project" value="UniProtKB-KW"/>
</dbReference>
<evidence type="ECO:0000256" key="8">
    <source>
        <dbReference type="ARBA" id="ARBA00022840"/>
    </source>
</evidence>
<dbReference type="NCBIfam" id="TIGR01205">
    <property type="entry name" value="D_ala_D_alaTIGR"/>
    <property type="match status" value="1"/>
</dbReference>